<keyword evidence="2" id="KW-0540">Nuclease</keyword>
<proteinExistence type="predicted"/>
<dbReference type="InterPro" id="IPR011335">
    <property type="entry name" value="Restrct_endonuc-II-like"/>
</dbReference>
<dbReference type="Proteomes" id="UP000707356">
    <property type="component" value="Unassembled WGS sequence"/>
</dbReference>
<reference evidence="2" key="1">
    <citation type="submission" date="2021-05" db="EMBL/GenBank/DDBJ databases">
        <authorList>
            <person name="Pietrasiak N."/>
            <person name="Ward R."/>
            <person name="Stajich J.E."/>
            <person name="Kurbessoian T."/>
        </authorList>
    </citation>
    <scope>NUCLEOTIDE SEQUENCE</scope>
    <source>
        <strain evidence="2">GSE-TBD4-15B</strain>
    </source>
</reference>
<sequence length="216" mass="24626">MAKAPPPNEQRVVLSGVGWQQFEKLLAELGEDRETRFTYWRGKLELMTPVEAHQRCSKLINSLILVLLDELNAPITQISPVMLIQAELGCATEPDVCYYLEDRPAQLLLDLSRELPPDLLVEVALTRSNLDKLPIYAELGLPEVWRYLTQPGEEEMLKGQLLIYHLQPEGYVERSHSLAFPFLPAGRVLEFIEQSDQMSLSASLKLLRAWMQEQLA</sequence>
<reference evidence="2" key="2">
    <citation type="journal article" date="2022" name="Microbiol. Resour. Announc.">
        <title>Metagenome Sequencing to Explore Phylogenomics of Terrestrial Cyanobacteria.</title>
        <authorList>
            <person name="Ward R.D."/>
            <person name="Stajich J.E."/>
            <person name="Johansen J.R."/>
            <person name="Huntemann M."/>
            <person name="Clum A."/>
            <person name="Foster B."/>
            <person name="Foster B."/>
            <person name="Roux S."/>
            <person name="Palaniappan K."/>
            <person name="Varghese N."/>
            <person name="Mukherjee S."/>
            <person name="Reddy T.B.K."/>
            <person name="Daum C."/>
            <person name="Copeland A."/>
            <person name="Chen I.A."/>
            <person name="Ivanova N.N."/>
            <person name="Kyrpides N.C."/>
            <person name="Shapiro N."/>
            <person name="Eloe-Fadrosh E.A."/>
            <person name="Pietrasiak N."/>
        </authorList>
    </citation>
    <scope>NUCLEOTIDE SEQUENCE</scope>
    <source>
        <strain evidence="2">GSE-TBD4-15B</strain>
    </source>
</reference>
<evidence type="ECO:0000259" key="1">
    <source>
        <dbReference type="Pfam" id="PF05685"/>
    </source>
</evidence>
<dbReference type="InterPro" id="IPR012296">
    <property type="entry name" value="Nuclease_put_TT1808"/>
</dbReference>
<dbReference type="EMBL" id="JAHHHV010000050">
    <property type="protein sequence ID" value="MBW4465582.1"/>
    <property type="molecule type" value="Genomic_DNA"/>
</dbReference>
<dbReference type="SUPFAM" id="SSF52980">
    <property type="entry name" value="Restriction endonuclease-like"/>
    <property type="match status" value="1"/>
</dbReference>
<keyword evidence="2" id="KW-0255">Endonuclease</keyword>
<accession>A0A951PA57</accession>
<organism evidence="2 3">
    <name type="scientific">Pegethrix bostrychoides GSE-TBD4-15B</name>
    <dbReference type="NCBI Taxonomy" id="2839662"/>
    <lineage>
        <taxon>Bacteria</taxon>
        <taxon>Bacillati</taxon>
        <taxon>Cyanobacteriota</taxon>
        <taxon>Cyanophyceae</taxon>
        <taxon>Oculatellales</taxon>
        <taxon>Oculatellaceae</taxon>
        <taxon>Pegethrix</taxon>
    </lineage>
</organism>
<feature type="domain" description="Putative restriction endonuclease" evidence="1">
    <location>
        <begin position="19"/>
        <end position="174"/>
    </location>
</feature>
<dbReference type="InterPro" id="IPR008538">
    <property type="entry name" value="Uma2"/>
</dbReference>
<dbReference type="AlphaFoldDB" id="A0A951PA57"/>
<dbReference type="GO" id="GO:0004519">
    <property type="term" value="F:endonuclease activity"/>
    <property type="evidence" value="ECO:0007669"/>
    <property type="project" value="UniProtKB-KW"/>
</dbReference>
<dbReference type="CDD" id="cd06260">
    <property type="entry name" value="DUF820-like"/>
    <property type="match status" value="1"/>
</dbReference>
<protein>
    <submittedName>
        <fullName evidence="2">Uma2 family endonuclease</fullName>
    </submittedName>
</protein>
<dbReference type="Pfam" id="PF05685">
    <property type="entry name" value="Uma2"/>
    <property type="match status" value="1"/>
</dbReference>
<dbReference type="PANTHER" id="PTHR47152">
    <property type="entry name" value="SLR2084 PROTEIN-RELATED"/>
    <property type="match status" value="1"/>
</dbReference>
<keyword evidence="2" id="KW-0378">Hydrolase</keyword>
<name>A0A951PA57_9CYAN</name>
<evidence type="ECO:0000313" key="2">
    <source>
        <dbReference type="EMBL" id="MBW4465582.1"/>
    </source>
</evidence>
<dbReference type="Gene3D" id="3.90.1570.10">
    <property type="entry name" value="tt1808, chain A"/>
    <property type="match status" value="1"/>
</dbReference>
<comment type="caution">
    <text evidence="2">The sequence shown here is derived from an EMBL/GenBank/DDBJ whole genome shotgun (WGS) entry which is preliminary data.</text>
</comment>
<gene>
    <name evidence="2" type="ORF">KME07_09100</name>
</gene>
<dbReference type="PANTHER" id="PTHR47152:SF2">
    <property type="entry name" value="SLR2084 PROTEIN"/>
    <property type="match status" value="1"/>
</dbReference>
<evidence type="ECO:0000313" key="3">
    <source>
        <dbReference type="Proteomes" id="UP000707356"/>
    </source>
</evidence>